<dbReference type="RefSeq" id="WP_167806573.1">
    <property type="nucleotide sequence ID" value="NZ_JAAVMB010000003.1"/>
</dbReference>
<sequence>MHSDEELDIEVVINWQSSLKELLLVKTSEGFKKETVKNYKTGINDFSNYCISEGIKEPSKVSRALLRQYLTELKQKHHASYCNSRLSQIRVYYDFLIQEEYLTEYQDPTRRVKFMPKEQKLLVVFNDSEVQQMIIEAGNQKNKFHAERDKLIIMIMADCGLRVNELVNLKDKNVTTESIFVDKAKGRKQRMLYVTAPVAQQIIKYRRVRDGYFKAKNIPKNQMFFRNFRGEHMKNDGVQKIVKRIGLKCDIRGAVRVSPHTFRHWFAQSQLNNGVSIFTLSKLLGHESINTTQGYLRGLADESIIQSAITTSPLLNFKGKN</sequence>
<dbReference type="InterPro" id="IPR011010">
    <property type="entry name" value="DNA_brk_join_enz"/>
</dbReference>
<dbReference type="InterPro" id="IPR050090">
    <property type="entry name" value="Tyrosine_recombinase_XerCD"/>
</dbReference>
<gene>
    <name evidence="8" type="ORF">HED35_04595</name>
</gene>
<evidence type="ECO:0000313" key="9">
    <source>
        <dbReference type="Proteomes" id="UP000521358"/>
    </source>
</evidence>
<feature type="domain" description="Core-binding (CB)" evidence="7">
    <location>
        <begin position="6"/>
        <end position="97"/>
    </location>
</feature>
<evidence type="ECO:0000256" key="2">
    <source>
        <dbReference type="ARBA" id="ARBA00022908"/>
    </source>
</evidence>
<accession>A0A7X6I2C7</accession>
<dbReference type="GO" id="GO:0015074">
    <property type="term" value="P:DNA integration"/>
    <property type="evidence" value="ECO:0007669"/>
    <property type="project" value="UniProtKB-KW"/>
</dbReference>
<reference evidence="8 9" key="1">
    <citation type="submission" date="2020-03" db="EMBL/GenBank/DDBJ databases">
        <title>Bacterial samples isolated from urine from healthy bovine heifers (Gyr breed).</title>
        <authorList>
            <person name="Giannattasio-Ferraz S."/>
            <person name="Maskeri L."/>
            <person name="Penido A."/>
            <person name="Barbosa-Stancioli E.F."/>
            <person name="Putonti C."/>
        </authorList>
    </citation>
    <scope>NUCLEOTIDE SEQUENCE [LARGE SCALE GENOMIC DNA]</scope>
    <source>
        <strain evidence="8 9">UFMG-H7</strain>
    </source>
</reference>
<protein>
    <submittedName>
        <fullName evidence="8">Tyrosine-type recombinase/integrase</fullName>
    </submittedName>
</protein>
<dbReference type="PROSITE" id="PS51898">
    <property type="entry name" value="TYR_RECOMBINASE"/>
    <property type="match status" value="1"/>
</dbReference>
<dbReference type="PANTHER" id="PTHR30349:SF41">
    <property type="entry name" value="INTEGRASE_RECOMBINASE PROTEIN MJ0367-RELATED"/>
    <property type="match status" value="1"/>
</dbReference>
<dbReference type="InterPro" id="IPR013762">
    <property type="entry name" value="Integrase-like_cat_sf"/>
</dbReference>
<dbReference type="AlphaFoldDB" id="A0A7X6I2C7"/>
<dbReference type="GO" id="GO:0006310">
    <property type="term" value="P:DNA recombination"/>
    <property type="evidence" value="ECO:0007669"/>
    <property type="project" value="UniProtKB-KW"/>
</dbReference>
<dbReference type="InterPro" id="IPR044068">
    <property type="entry name" value="CB"/>
</dbReference>
<evidence type="ECO:0000256" key="3">
    <source>
        <dbReference type="ARBA" id="ARBA00023125"/>
    </source>
</evidence>
<evidence type="ECO:0000259" key="6">
    <source>
        <dbReference type="PROSITE" id="PS51898"/>
    </source>
</evidence>
<dbReference type="Pfam" id="PF00589">
    <property type="entry name" value="Phage_integrase"/>
    <property type="match status" value="1"/>
</dbReference>
<dbReference type="PANTHER" id="PTHR30349">
    <property type="entry name" value="PHAGE INTEGRASE-RELATED"/>
    <property type="match status" value="1"/>
</dbReference>
<dbReference type="Gene3D" id="1.10.443.10">
    <property type="entry name" value="Intergrase catalytic core"/>
    <property type="match status" value="1"/>
</dbReference>
<name>A0A7X6I2C7_9ENTE</name>
<evidence type="ECO:0000256" key="5">
    <source>
        <dbReference type="PROSITE-ProRule" id="PRU01248"/>
    </source>
</evidence>
<dbReference type="Pfam" id="PF02899">
    <property type="entry name" value="Phage_int_SAM_1"/>
    <property type="match status" value="1"/>
</dbReference>
<dbReference type="InterPro" id="IPR004107">
    <property type="entry name" value="Integrase_SAM-like_N"/>
</dbReference>
<dbReference type="Gene3D" id="1.10.150.130">
    <property type="match status" value="1"/>
</dbReference>
<keyword evidence="3 5" id="KW-0238">DNA-binding</keyword>
<organism evidence="8 9">
    <name type="scientific">Vagococcus fluvialis</name>
    <dbReference type="NCBI Taxonomy" id="2738"/>
    <lineage>
        <taxon>Bacteria</taxon>
        <taxon>Bacillati</taxon>
        <taxon>Bacillota</taxon>
        <taxon>Bacilli</taxon>
        <taxon>Lactobacillales</taxon>
        <taxon>Enterococcaceae</taxon>
        <taxon>Vagococcus</taxon>
    </lineage>
</organism>
<dbReference type="GO" id="GO:0003677">
    <property type="term" value="F:DNA binding"/>
    <property type="evidence" value="ECO:0007669"/>
    <property type="project" value="UniProtKB-UniRule"/>
</dbReference>
<evidence type="ECO:0000256" key="4">
    <source>
        <dbReference type="ARBA" id="ARBA00023172"/>
    </source>
</evidence>
<evidence type="ECO:0000313" key="8">
    <source>
        <dbReference type="EMBL" id="NKC67358.1"/>
    </source>
</evidence>
<comment type="similarity">
    <text evidence="1">Belongs to the 'phage' integrase family.</text>
</comment>
<comment type="caution">
    <text evidence="8">The sequence shown here is derived from an EMBL/GenBank/DDBJ whole genome shotgun (WGS) entry which is preliminary data.</text>
</comment>
<dbReference type="PROSITE" id="PS51900">
    <property type="entry name" value="CB"/>
    <property type="match status" value="1"/>
</dbReference>
<dbReference type="Proteomes" id="UP000521358">
    <property type="component" value="Unassembled WGS sequence"/>
</dbReference>
<dbReference type="SUPFAM" id="SSF56349">
    <property type="entry name" value="DNA breaking-rejoining enzymes"/>
    <property type="match status" value="1"/>
</dbReference>
<evidence type="ECO:0000259" key="7">
    <source>
        <dbReference type="PROSITE" id="PS51900"/>
    </source>
</evidence>
<proteinExistence type="inferred from homology"/>
<dbReference type="EMBL" id="JAAVMB010000003">
    <property type="protein sequence ID" value="NKC67358.1"/>
    <property type="molecule type" value="Genomic_DNA"/>
</dbReference>
<dbReference type="InterPro" id="IPR010998">
    <property type="entry name" value="Integrase_recombinase_N"/>
</dbReference>
<keyword evidence="2" id="KW-0229">DNA integration</keyword>
<dbReference type="InterPro" id="IPR002104">
    <property type="entry name" value="Integrase_catalytic"/>
</dbReference>
<feature type="domain" description="Tyr recombinase" evidence="6">
    <location>
        <begin position="120"/>
        <end position="309"/>
    </location>
</feature>
<evidence type="ECO:0000256" key="1">
    <source>
        <dbReference type="ARBA" id="ARBA00008857"/>
    </source>
</evidence>
<keyword evidence="4" id="KW-0233">DNA recombination</keyword>